<comment type="caution">
    <text evidence="1">The sequence shown here is derived from an EMBL/GenBank/DDBJ whole genome shotgun (WGS) entry which is preliminary data.</text>
</comment>
<organism evidence="1 2">
    <name type="scientific">Vibrio genomosp. F10 str. ZF-129</name>
    <dbReference type="NCBI Taxonomy" id="1187848"/>
    <lineage>
        <taxon>Bacteria</taxon>
        <taxon>Pseudomonadati</taxon>
        <taxon>Pseudomonadota</taxon>
        <taxon>Gammaproteobacteria</taxon>
        <taxon>Vibrionales</taxon>
        <taxon>Vibrionaceae</taxon>
        <taxon>Vibrio</taxon>
    </lineage>
</organism>
<gene>
    <name evidence="1" type="ORF">A1QO_07625</name>
</gene>
<sequence>MIIIISLFLFLNLPITASLVAHEPKLSDILLRCVKSTVMHEVNVESRQIGDKKKPTAKLQLADISSVNKKVH</sequence>
<evidence type="ECO:0000313" key="2">
    <source>
        <dbReference type="Proteomes" id="UP000094741"/>
    </source>
</evidence>
<protein>
    <submittedName>
        <fullName evidence="1">Uncharacterized protein</fullName>
    </submittedName>
</protein>
<accession>A0A1E5BFA3</accession>
<dbReference type="STRING" id="1187848.A1QO_07625"/>
<evidence type="ECO:0000313" key="1">
    <source>
        <dbReference type="EMBL" id="OEE34477.1"/>
    </source>
</evidence>
<reference evidence="1 2" key="1">
    <citation type="journal article" date="2012" name="Science">
        <title>Ecological populations of bacteria act as socially cohesive units of antibiotic production and resistance.</title>
        <authorList>
            <person name="Cordero O.X."/>
            <person name="Wildschutte H."/>
            <person name="Kirkup B."/>
            <person name="Proehl S."/>
            <person name="Ngo L."/>
            <person name="Hussain F."/>
            <person name="Le Roux F."/>
            <person name="Mincer T."/>
            <person name="Polz M.F."/>
        </authorList>
    </citation>
    <scope>NUCLEOTIDE SEQUENCE [LARGE SCALE GENOMIC DNA]</scope>
    <source>
        <strain evidence="1 2">ZF-129</strain>
    </source>
</reference>
<dbReference type="EMBL" id="AJYQ02000090">
    <property type="protein sequence ID" value="OEE34477.1"/>
    <property type="molecule type" value="Genomic_DNA"/>
</dbReference>
<dbReference type="Proteomes" id="UP000094741">
    <property type="component" value="Unassembled WGS sequence"/>
</dbReference>
<proteinExistence type="predicted"/>
<dbReference type="AlphaFoldDB" id="A0A1E5BFA3"/>
<name>A0A1E5BFA3_9VIBR</name>